<feature type="binding site" evidence="17">
    <location>
        <position position="236"/>
    </location>
    <ligand>
        <name>(6S)-NADPHX</name>
        <dbReference type="ChEBI" id="CHEBI:64076"/>
    </ligand>
</feature>
<feature type="binding site" evidence="18">
    <location>
        <position position="103"/>
    </location>
    <ligand>
        <name>K(+)</name>
        <dbReference type="ChEBI" id="CHEBI:29103"/>
    </ligand>
</feature>
<feature type="binding site" evidence="17">
    <location>
        <position position="412"/>
    </location>
    <ligand>
        <name>AMP</name>
        <dbReference type="ChEBI" id="CHEBI:456215"/>
    </ligand>
</feature>
<dbReference type="OrthoDB" id="9806925at2"/>
<comment type="subunit">
    <text evidence="17">Homotetramer.</text>
</comment>
<evidence type="ECO:0000256" key="4">
    <source>
        <dbReference type="ARBA" id="ARBA00009524"/>
    </source>
</evidence>
<evidence type="ECO:0000256" key="17">
    <source>
        <dbReference type="HAMAP-Rule" id="MF_01965"/>
    </source>
</evidence>
<sequence>MPIPVINVAQMREWEKASWEAGKTESEVIMRVGQLVARRASQMVRPGQLVLVLAGKGNNGNDARRAREHLADWPVYLQDVSNPQEGISELHQILDQRPALIIDGLFGIGINRPLDEHWAALIQRINDLQTKVLSIDVPSGLNADTGEPMGTAIRASVTMTLGAPKQGLLLPSAWPYVGRLEVVPDIGLAKCPFTGETNWTLPEDFNNFPPERPATAHKGNFGRIAIIAGSLGYHGAAVLAARGAQRAQPGLITLYTNEEVYHSIAPQLQAVMVSIWNSKLSLPGDFNAVLIGPGLAAGDIPDDMKMMTRHVWRDAAVPVVVDASALDWLPLAPFPKNAIRVITPHPGEASRILRCSAKQVEANRPNALREVSKRLGNCWVVLKGNQTLIGRSSGEIYVNPSGNPYLAQGGSGDALSGYLAGLLAQPTLQVDPLKTLRYAVWQHGATADKLTATRNNWIVEDLLKELGSVVPELQDLPPSKPS</sequence>
<dbReference type="Pfam" id="PF01256">
    <property type="entry name" value="Carb_kinase"/>
    <property type="match status" value="1"/>
</dbReference>
<comment type="catalytic activity">
    <reaction evidence="1 18 19">
        <text>(6R)-NADHX = (6S)-NADHX</text>
        <dbReference type="Rhea" id="RHEA:32215"/>
        <dbReference type="ChEBI" id="CHEBI:64074"/>
        <dbReference type="ChEBI" id="CHEBI:64075"/>
        <dbReference type="EC" id="5.1.99.6"/>
    </reaction>
</comment>
<feature type="domain" description="YjeF N-terminal" evidence="21">
    <location>
        <begin position="11"/>
        <end position="194"/>
    </location>
</feature>
<comment type="cofactor">
    <cofactor evidence="18 19">
        <name>K(+)</name>
        <dbReference type="ChEBI" id="CHEBI:29103"/>
    </cofactor>
    <text evidence="18 19">Binds 1 potassium ion per subunit.</text>
</comment>
<evidence type="ECO:0000256" key="12">
    <source>
        <dbReference type="ARBA" id="ARBA00023239"/>
    </source>
</evidence>
<feature type="domain" description="YjeF C-terminal" evidence="20">
    <location>
        <begin position="201"/>
        <end position="482"/>
    </location>
</feature>
<keyword evidence="9 18" id="KW-0630">Potassium</keyword>
<evidence type="ECO:0000259" key="20">
    <source>
        <dbReference type="PROSITE" id="PS51383"/>
    </source>
</evidence>
<comment type="catalytic activity">
    <reaction evidence="16 17 19">
        <text>(6S)-NADPHX + ADP = AMP + phosphate + NADPH + H(+)</text>
        <dbReference type="Rhea" id="RHEA:32235"/>
        <dbReference type="ChEBI" id="CHEBI:15378"/>
        <dbReference type="ChEBI" id="CHEBI:43474"/>
        <dbReference type="ChEBI" id="CHEBI:57783"/>
        <dbReference type="ChEBI" id="CHEBI:64076"/>
        <dbReference type="ChEBI" id="CHEBI:456215"/>
        <dbReference type="ChEBI" id="CHEBI:456216"/>
        <dbReference type="EC" id="4.2.1.136"/>
    </reaction>
</comment>
<dbReference type="SUPFAM" id="SSF53613">
    <property type="entry name" value="Ribokinase-like"/>
    <property type="match status" value="1"/>
</dbReference>
<comment type="function">
    <text evidence="14 19">Bifunctional enzyme that catalyzes the epimerization of the S- and R-forms of NAD(P)HX and the dehydration of the S-form of NAD(P)HX at the expense of ADP, which is converted to AMP. This allows the repair of both epimers of NAD(P)HX, a damaged form of NAD(P)H that is a result of enzymatic or heat-dependent hydration.</text>
</comment>
<dbReference type="GO" id="GO:0052855">
    <property type="term" value="F:ADP-dependent NAD(P)H-hydrate dehydratase activity"/>
    <property type="evidence" value="ECO:0007669"/>
    <property type="project" value="UniProtKB-UniRule"/>
</dbReference>
<comment type="cofactor">
    <cofactor evidence="17">
        <name>Mg(2+)</name>
        <dbReference type="ChEBI" id="CHEBI:18420"/>
    </cofactor>
</comment>
<feature type="binding site" evidence="17">
    <location>
        <position position="345"/>
    </location>
    <ligand>
        <name>(6S)-NADPHX</name>
        <dbReference type="ChEBI" id="CHEBI:64076"/>
    </ligand>
</feature>
<evidence type="ECO:0000256" key="11">
    <source>
        <dbReference type="ARBA" id="ARBA00023235"/>
    </source>
</evidence>
<dbReference type="EC" id="4.2.1.136" evidence="19"/>
<evidence type="ECO:0000256" key="5">
    <source>
        <dbReference type="ARBA" id="ARBA00022723"/>
    </source>
</evidence>
<keyword evidence="6 17" id="KW-0547">Nucleotide-binding</keyword>
<keyword evidence="23" id="KW-1185">Reference proteome</keyword>
<accession>B9XIV0</accession>
<keyword evidence="22" id="KW-0808">Transferase</keyword>
<keyword evidence="10 17" id="KW-0520">NAD</keyword>
<dbReference type="GO" id="GO:0046872">
    <property type="term" value="F:metal ion binding"/>
    <property type="evidence" value="ECO:0007669"/>
    <property type="project" value="UniProtKB-UniRule"/>
</dbReference>
<evidence type="ECO:0000256" key="14">
    <source>
        <dbReference type="ARBA" id="ARBA00025153"/>
    </source>
</evidence>
<dbReference type="STRING" id="320771.Cflav_PD3236"/>
<evidence type="ECO:0000256" key="19">
    <source>
        <dbReference type="PIRNR" id="PIRNR017184"/>
    </source>
</evidence>
<feature type="binding site" evidence="17">
    <location>
        <position position="294"/>
    </location>
    <ligand>
        <name>(6S)-NADPHX</name>
        <dbReference type="ChEBI" id="CHEBI:64076"/>
    </ligand>
</feature>
<proteinExistence type="inferred from homology"/>
<organism evidence="22 23">
    <name type="scientific">Pedosphaera parvula (strain Ellin514)</name>
    <dbReference type="NCBI Taxonomy" id="320771"/>
    <lineage>
        <taxon>Bacteria</taxon>
        <taxon>Pseudomonadati</taxon>
        <taxon>Verrucomicrobiota</taxon>
        <taxon>Pedosphaerae</taxon>
        <taxon>Pedosphaerales</taxon>
        <taxon>Pedosphaeraceae</taxon>
        <taxon>Pedosphaera</taxon>
    </lineage>
</organism>
<dbReference type="PROSITE" id="PS51385">
    <property type="entry name" value="YJEF_N"/>
    <property type="match status" value="1"/>
</dbReference>
<dbReference type="Proteomes" id="UP000003688">
    <property type="component" value="Unassembled WGS sequence"/>
</dbReference>
<comment type="caution">
    <text evidence="22">The sequence shown here is derived from an EMBL/GenBank/DDBJ whole genome shotgun (WGS) entry which is preliminary data.</text>
</comment>
<keyword evidence="7 17" id="KW-0067">ATP-binding</keyword>
<keyword evidence="11 18" id="KW-0413">Isomerase</keyword>
<keyword evidence="13" id="KW-0511">Multifunctional enzyme</keyword>
<dbReference type="GO" id="GO:0005524">
    <property type="term" value="F:ATP binding"/>
    <property type="evidence" value="ECO:0007669"/>
    <property type="project" value="UniProtKB-UniRule"/>
</dbReference>
<evidence type="ECO:0000259" key="21">
    <source>
        <dbReference type="PROSITE" id="PS51385"/>
    </source>
</evidence>
<comment type="similarity">
    <text evidence="4 19">In the C-terminal section; belongs to the NnrD/CARKD family.</text>
</comment>
<feature type="binding site" evidence="17">
    <location>
        <begin position="383"/>
        <end position="387"/>
    </location>
    <ligand>
        <name>AMP</name>
        <dbReference type="ChEBI" id="CHEBI:456215"/>
    </ligand>
</feature>
<keyword evidence="8 17" id="KW-0521">NADP</keyword>
<dbReference type="EMBL" id="ABOX02000019">
    <property type="protein sequence ID" value="EEF60177.1"/>
    <property type="molecule type" value="Genomic_DNA"/>
</dbReference>
<dbReference type="Gene3D" id="3.40.1190.20">
    <property type="match status" value="1"/>
</dbReference>
<comment type="catalytic activity">
    <reaction evidence="2 18 19">
        <text>(6R)-NADPHX = (6S)-NADPHX</text>
        <dbReference type="Rhea" id="RHEA:32227"/>
        <dbReference type="ChEBI" id="CHEBI:64076"/>
        <dbReference type="ChEBI" id="CHEBI:64077"/>
        <dbReference type="EC" id="5.1.99.6"/>
    </reaction>
</comment>
<dbReference type="PROSITE" id="PS51383">
    <property type="entry name" value="YJEF_C_3"/>
    <property type="match status" value="1"/>
</dbReference>
<dbReference type="Gene3D" id="3.40.50.10260">
    <property type="entry name" value="YjeF N-terminal domain"/>
    <property type="match status" value="2"/>
</dbReference>
<keyword evidence="5 18" id="KW-0479">Metal-binding</keyword>
<evidence type="ECO:0000256" key="13">
    <source>
        <dbReference type="ARBA" id="ARBA00023268"/>
    </source>
</evidence>
<evidence type="ECO:0000256" key="10">
    <source>
        <dbReference type="ARBA" id="ARBA00023027"/>
    </source>
</evidence>
<gene>
    <name evidence="17" type="primary">nnrD</name>
    <name evidence="18" type="synonym">nnrE</name>
    <name evidence="22" type="ORF">Cflav_PD3236</name>
</gene>
<protein>
    <recommendedName>
        <fullName evidence="19">Bifunctional NAD(P)H-hydrate repair enzyme</fullName>
    </recommendedName>
    <alternativeName>
        <fullName evidence="19">Nicotinamide nucleotide repair protein</fullName>
    </alternativeName>
    <domain>
        <recommendedName>
            <fullName evidence="19">ADP-dependent (S)-NAD(P)H-hydrate dehydratase</fullName>
            <ecNumber evidence="19">4.2.1.136</ecNumber>
        </recommendedName>
        <alternativeName>
            <fullName evidence="19">ADP-dependent NAD(P)HX dehydratase</fullName>
        </alternativeName>
    </domain>
    <domain>
        <recommendedName>
            <fullName evidence="19">NAD(P)H-hydrate epimerase</fullName>
            <ecNumber evidence="19">5.1.99.6</ecNumber>
        </recommendedName>
    </domain>
</protein>
<dbReference type="InterPro" id="IPR004443">
    <property type="entry name" value="YjeF_N_dom"/>
</dbReference>
<comment type="function">
    <text evidence="18">Catalyzes the epimerization of the S- and R-forms of NAD(P)HX, a damaged form of NAD(P)H that is a result of enzymatic or heat-dependent hydration. This is a prerequisite for the S-specific NAD(P)H-hydrate dehydratase to allow the repair of both epimers of NAD(P)HX.</text>
</comment>
<feature type="binding site" evidence="17">
    <location>
        <position position="413"/>
    </location>
    <ligand>
        <name>(6S)-NADPHX</name>
        <dbReference type="ChEBI" id="CHEBI:64076"/>
    </ligand>
</feature>
<evidence type="ECO:0000256" key="7">
    <source>
        <dbReference type="ARBA" id="ARBA00022840"/>
    </source>
</evidence>
<evidence type="ECO:0000313" key="22">
    <source>
        <dbReference type="EMBL" id="EEF60177.1"/>
    </source>
</evidence>
<feature type="binding site" evidence="18">
    <location>
        <position position="136"/>
    </location>
    <ligand>
        <name>(6S)-NADPHX</name>
        <dbReference type="ChEBI" id="CHEBI:64076"/>
    </ligand>
</feature>
<dbReference type="EC" id="5.1.99.6" evidence="19"/>
<dbReference type="HAMAP" id="MF_01965">
    <property type="entry name" value="NADHX_dehydratase"/>
    <property type="match status" value="1"/>
</dbReference>
<name>B9XIV0_PEDPL</name>
<keyword evidence="12 17" id="KW-0456">Lyase</keyword>
<comment type="caution">
    <text evidence="18">Lacks conserved residue(s) required for the propagation of feature annotation.</text>
</comment>
<dbReference type="InterPro" id="IPR000631">
    <property type="entry name" value="CARKD"/>
</dbReference>
<dbReference type="PIRSF" id="PIRSF017184">
    <property type="entry name" value="Nnr"/>
    <property type="match status" value="1"/>
</dbReference>
<dbReference type="GO" id="GO:0110051">
    <property type="term" value="P:metabolite repair"/>
    <property type="evidence" value="ECO:0007669"/>
    <property type="project" value="TreeGrafter"/>
</dbReference>
<evidence type="ECO:0000313" key="23">
    <source>
        <dbReference type="Proteomes" id="UP000003688"/>
    </source>
</evidence>
<dbReference type="InterPro" id="IPR029056">
    <property type="entry name" value="Ribokinase-like"/>
</dbReference>
<dbReference type="InterPro" id="IPR030677">
    <property type="entry name" value="Nnr"/>
</dbReference>
<evidence type="ECO:0000256" key="8">
    <source>
        <dbReference type="ARBA" id="ARBA00022857"/>
    </source>
</evidence>
<dbReference type="SUPFAM" id="SSF64153">
    <property type="entry name" value="YjeF N-terminal domain-like"/>
    <property type="match status" value="1"/>
</dbReference>
<evidence type="ECO:0000256" key="1">
    <source>
        <dbReference type="ARBA" id="ARBA00000013"/>
    </source>
</evidence>
<dbReference type="PANTHER" id="PTHR12592">
    <property type="entry name" value="ATP-DEPENDENT (S)-NAD(P)H-HYDRATE DEHYDRATASE FAMILY MEMBER"/>
    <property type="match status" value="1"/>
</dbReference>
<comment type="similarity">
    <text evidence="17">Belongs to the NnrD/CARKD family.</text>
</comment>
<evidence type="ECO:0000256" key="3">
    <source>
        <dbReference type="ARBA" id="ARBA00006001"/>
    </source>
</evidence>
<evidence type="ECO:0000256" key="15">
    <source>
        <dbReference type="ARBA" id="ARBA00048238"/>
    </source>
</evidence>
<feature type="binding site" evidence="18">
    <location>
        <position position="59"/>
    </location>
    <ligand>
        <name>K(+)</name>
        <dbReference type="ChEBI" id="CHEBI:29103"/>
    </ligand>
</feature>
<dbReference type="AlphaFoldDB" id="B9XIV0"/>
<dbReference type="GO" id="GO:0016301">
    <property type="term" value="F:kinase activity"/>
    <property type="evidence" value="ECO:0007669"/>
    <property type="project" value="UniProtKB-KW"/>
</dbReference>
<dbReference type="CDD" id="cd01171">
    <property type="entry name" value="YXKO-related"/>
    <property type="match status" value="1"/>
</dbReference>
<evidence type="ECO:0000256" key="6">
    <source>
        <dbReference type="ARBA" id="ARBA00022741"/>
    </source>
</evidence>
<comment type="function">
    <text evidence="17">Catalyzes the dehydration of the S-form of NAD(P)HX at the expense of ADP, which is converted to AMP. Together with NAD(P)HX epimerase, which catalyzes the epimerization of the S- and R-forms, the enzyme allows the repair of both epimers of NAD(P)HX, a damaged form of NAD(P)H that is a result of enzymatic or heat-dependent hydration.</text>
</comment>
<dbReference type="GO" id="GO:0046496">
    <property type="term" value="P:nicotinamide nucleotide metabolic process"/>
    <property type="evidence" value="ECO:0007669"/>
    <property type="project" value="UniProtKB-UniRule"/>
</dbReference>
<feature type="binding site" evidence="18">
    <location>
        <position position="139"/>
    </location>
    <ligand>
        <name>K(+)</name>
        <dbReference type="ChEBI" id="CHEBI:29103"/>
    </ligand>
</feature>
<evidence type="ECO:0000256" key="18">
    <source>
        <dbReference type="HAMAP-Rule" id="MF_01966"/>
    </source>
</evidence>
<keyword evidence="22" id="KW-0418">Kinase</keyword>
<feature type="binding site" evidence="18">
    <location>
        <begin position="58"/>
        <end position="62"/>
    </location>
    <ligand>
        <name>(6S)-NADPHX</name>
        <dbReference type="ChEBI" id="CHEBI:64076"/>
    </ligand>
</feature>
<comment type="catalytic activity">
    <reaction evidence="15 17 19">
        <text>(6S)-NADHX + ADP = AMP + phosphate + NADH + H(+)</text>
        <dbReference type="Rhea" id="RHEA:32223"/>
        <dbReference type="ChEBI" id="CHEBI:15378"/>
        <dbReference type="ChEBI" id="CHEBI:43474"/>
        <dbReference type="ChEBI" id="CHEBI:57945"/>
        <dbReference type="ChEBI" id="CHEBI:64074"/>
        <dbReference type="ChEBI" id="CHEBI:456215"/>
        <dbReference type="ChEBI" id="CHEBI:456216"/>
        <dbReference type="EC" id="4.2.1.136"/>
    </reaction>
</comment>
<dbReference type="InterPro" id="IPR036652">
    <property type="entry name" value="YjeF_N_dom_sf"/>
</dbReference>
<comment type="similarity">
    <text evidence="3 19">In the N-terminal section; belongs to the NnrE/AIBP family.</text>
</comment>
<evidence type="ECO:0000256" key="2">
    <source>
        <dbReference type="ARBA" id="ARBA00000909"/>
    </source>
</evidence>
<evidence type="ECO:0000256" key="9">
    <source>
        <dbReference type="ARBA" id="ARBA00022958"/>
    </source>
</evidence>
<dbReference type="NCBIfam" id="TIGR00196">
    <property type="entry name" value="yjeF_cterm"/>
    <property type="match status" value="1"/>
</dbReference>
<dbReference type="PANTHER" id="PTHR12592:SF0">
    <property type="entry name" value="ATP-DEPENDENT (S)-NAD(P)H-HYDRATE DEHYDRATASE"/>
    <property type="match status" value="1"/>
</dbReference>
<dbReference type="Pfam" id="PF03853">
    <property type="entry name" value="YjeF_N"/>
    <property type="match status" value="1"/>
</dbReference>
<evidence type="ECO:0000256" key="16">
    <source>
        <dbReference type="ARBA" id="ARBA00049209"/>
    </source>
</evidence>
<reference evidence="22 23" key="1">
    <citation type="journal article" date="2011" name="J. Bacteriol.">
        <title>Genome sequence of 'Pedosphaera parvula' Ellin514, an aerobic Verrucomicrobial isolate from pasture soil.</title>
        <authorList>
            <person name="Kant R."/>
            <person name="van Passel M.W."/>
            <person name="Sangwan P."/>
            <person name="Palva A."/>
            <person name="Lucas S."/>
            <person name="Copeland A."/>
            <person name="Lapidus A."/>
            <person name="Glavina Del Rio T."/>
            <person name="Dalin E."/>
            <person name="Tice H."/>
            <person name="Bruce D."/>
            <person name="Goodwin L."/>
            <person name="Pitluck S."/>
            <person name="Chertkov O."/>
            <person name="Larimer F.W."/>
            <person name="Land M.L."/>
            <person name="Hauser L."/>
            <person name="Brettin T.S."/>
            <person name="Detter J.C."/>
            <person name="Han S."/>
            <person name="de Vos W.M."/>
            <person name="Janssen P.H."/>
            <person name="Smidt H."/>
        </authorList>
    </citation>
    <scope>NUCLEOTIDE SEQUENCE [LARGE SCALE GENOMIC DNA]</scope>
    <source>
        <strain evidence="22 23">Ellin514</strain>
    </source>
</reference>
<dbReference type="HAMAP" id="MF_01966">
    <property type="entry name" value="NADHX_epimerase"/>
    <property type="match status" value="1"/>
</dbReference>
<dbReference type="RefSeq" id="WP_007415743.1">
    <property type="nucleotide sequence ID" value="NZ_ABOX02000019.1"/>
</dbReference>
<dbReference type="GO" id="GO:0052856">
    <property type="term" value="F:NAD(P)HX epimerase activity"/>
    <property type="evidence" value="ECO:0007669"/>
    <property type="project" value="UniProtKB-UniRule"/>
</dbReference>
<comment type="similarity">
    <text evidence="18">Belongs to the NnrE/AIBP family.</text>
</comment>
<feature type="binding site" evidence="18">
    <location>
        <begin position="107"/>
        <end position="113"/>
    </location>
    <ligand>
        <name>(6S)-NADPHX</name>
        <dbReference type="ChEBI" id="CHEBI:64076"/>
    </ligand>
</feature>